<accession>A0A6G1C379</accession>
<evidence type="ECO:0000256" key="1">
    <source>
        <dbReference type="SAM" id="MobiDB-lite"/>
    </source>
</evidence>
<organism evidence="2 3">
    <name type="scientific">Oryza meyeriana var. granulata</name>
    <dbReference type="NCBI Taxonomy" id="110450"/>
    <lineage>
        <taxon>Eukaryota</taxon>
        <taxon>Viridiplantae</taxon>
        <taxon>Streptophyta</taxon>
        <taxon>Embryophyta</taxon>
        <taxon>Tracheophyta</taxon>
        <taxon>Spermatophyta</taxon>
        <taxon>Magnoliopsida</taxon>
        <taxon>Liliopsida</taxon>
        <taxon>Poales</taxon>
        <taxon>Poaceae</taxon>
        <taxon>BOP clade</taxon>
        <taxon>Oryzoideae</taxon>
        <taxon>Oryzeae</taxon>
        <taxon>Oryzinae</taxon>
        <taxon>Oryza</taxon>
        <taxon>Oryza meyeriana</taxon>
    </lineage>
</organism>
<dbReference type="Pfam" id="PF20711">
    <property type="entry name" value="DUF6825"/>
    <property type="match status" value="1"/>
</dbReference>
<name>A0A6G1C379_9ORYZ</name>
<comment type="caution">
    <text evidence="2">The sequence shown here is derived from an EMBL/GenBank/DDBJ whole genome shotgun (WGS) entry which is preliminary data.</text>
</comment>
<reference evidence="2 3" key="1">
    <citation type="submission" date="2019-11" db="EMBL/GenBank/DDBJ databases">
        <title>Whole genome sequence of Oryza granulata.</title>
        <authorList>
            <person name="Li W."/>
        </authorList>
    </citation>
    <scope>NUCLEOTIDE SEQUENCE [LARGE SCALE GENOMIC DNA]</scope>
    <source>
        <strain evidence="3">cv. Menghai</strain>
        <tissue evidence="2">Leaf</tissue>
    </source>
</reference>
<dbReference type="PANTHER" id="PTHR35745:SF1">
    <property type="entry name" value="OS04G0513000 PROTEIN"/>
    <property type="match status" value="1"/>
</dbReference>
<evidence type="ECO:0000313" key="3">
    <source>
        <dbReference type="Proteomes" id="UP000479710"/>
    </source>
</evidence>
<dbReference type="AlphaFoldDB" id="A0A6G1C379"/>
<gene>
    <name evidence="2" type="ORF">E2562_038953</name>
</gene>
<protein>
    <submittedName>
        <fullName evidence="2">Uncharacterized protein</fullName>
    </submittedName>
</protein>
<dbReference type="GO" id="GO:0009535">
    <property type="term" value="C:chloroplast thylakoid membrane"/>
    <property type="evidence" value="ECO:0007669"/>
    <property type="project" value="TreeGrafter"/>
</dbReference>
<keyword evidence="3" id="KW-1185">Reference proteome</keyword>
<sequence>MTFFRWKEKKNPELPKCRDNTSIFPAVPNPRRASADRRWPGGSSNSHPRPLRSRGIPRNYAQTPSTYMAPLPPPAAAAASRICCVSLHAPGTRGRSASFSAARSSARSFSRFAARSSSGGGTHPGPKPGDDESKAVLEAFFLGKAFAEALTERVESVVGEVFSVVGQWQAEQQKQVQEFQEEVVQRAQKAKGRATMEVVDKKIRKTLREPSKAIVTPAPAASPPPTTTPTQEE</sequence>
<feature type="region of interest" description="Disordered" evidence="1">
    <location>
        <begin position="14"/>
        <end position="66"/>
    </location>
</feature>
<feature type="compositionally biased region" description="Basic and acidic residues" evidence="1">
    <location>
        <begin position="202"/>
        <end position="211"/>
    </location>
</feature>
<dbReference type="InterPro" id="IPR040003">
    <property type="entry name" value="PG18-like"/>
</dbReference>
<dbReference type="GO" id="GO:0010027">
    <property type="term" value="P:thylakoid membrane organization"/>
    <property type="evidence" value="ECO:0007669"/>
    <property type="project" value="InterPro"/>
</dbReference>
<dbReference type="EMBL" id="SPHZ02000011">
    <property type="protein sequence ID" value="KAF0894417.1"/>
    <property type="molecule type" value="Genomic_DNA"/>
</dbReference>
<dbReference type="Proteomes" id="UP000479710">
    <property type="component" value="Unassembled WGS sequence"/>
</dbReference>
<evidence type="ECO:0000313" key="2">
    <source>
        <dbReference type="EMBL" id="KAF0894417.1"/>
    </source>
</evidence>
<proteinExistence type="predicted"/>
<feature type="region of interest" description="Disordered" evidence="1">
    <location>
        <begin position="202"/>
        <end position="233"/>
    </location>
</feature>
<dbReference type="OrthoDB" id="532061at2759"/>
<feature type="region of interest" description="Disordered" evidence="1">
    <location>
        <begin position="111"/>
        <end position="132"/>
    </location>
</feature>
<dbReference type="PANTHER" id="PTHR35745">
    <property type="entry name" value="BNACNNG14650D PROTEIN"/>
    <property type="match status" value="1"/>
</dbReference>